<evidence type="ECO:0000313" key="3">
    <source>
        <dbReference type="Proteomes" id="UP000694044"/>
    </source>
</evidence>
<comment type="caution">
    <text evidence="2">The sequence shown here is derived from an EMBL/GenBank/DDBJ whole genome shotgun (WGS) entry which is preliminary data.</text>
</comment>
<dbReference type="AlphaFoldDB" id="A0A8T1WAD2"/>
<gene>
    <name evidence="2" type="ORF">PHYPSEUDO_008414</name>
</gene>
<dbReference type="Proteomes" id="UP000694044">
    <property type="component" value="Unassembled WGS sequence"/>
</dbReference>
<evidence type="ECO:0000256" key="1">
    <source>
        <dbReference type="SAM" id="Phobius"/>
    </source>
</evidence>
<accession>A0A8T1WAD2</accession>
<name>A0A8T1WAD2_9STRA</name>
<keyword evidence="1" id="KW-0812">Transmembrane</keyword>
<organism evidence="2 3">
    <name type="scientific">Phytophthora pseudosyringae</name>
    <dbReference type="NCBI Taxonomy" id="221518"/>
    <lineage>
        <taxon>Eukaryota</taxon>
        <taxon>Sar</taxon>
        <taxon>Stramenopiles</taxon>
        <taxon>Oomycota</taxon>
        <taxon>Peronosporomycetes</taxon>
        <taxon>Peronosporales</taxon>
        <taxon>Peronosporaceae</taxon>
        <taxon>Phytophthora</taxon>
    </lineage>
</organism>
<keyword evidence="1" id="KW-1133">Transmembrane helix</keyword>
<sequence length="87" mass="9986">MDGEVSVSYASGAYVTGFLILLVGVVLPMVYMVLQNKKAFKAKILEKIAAFEHGRKVSRELQSNVQLEGRKRKTLQQVRRYLDQKWQ</sequence>
<keyword evidence="3" id="KW-1185">Reference proteome</keyword>
<reference evidence="2" key="1">
    <citation type="submission" date="2021-02" db="EMBL/GenBank/DDBJ databases">
        <authorList>
            <person name="Palmer J.M."/>
        </authorList>
    </citation>
    <scope>NUCLEOTIDE SEQUENCE</scope>
    <source>
        <strain evidence="2">SCRP734</strain>
    </source>
</reference>
<evidence type="ECO:0000313" key="2">
    <source>
        <dbReference type="EMBL" id="KAG7390276.1"/>
    </source>
</evidence>
<protein>
    <submittedName>
        <fullName evidence="2">Uncharacterized protein</fullName>
    </submittedName>
</protein>
<dbReference type="OrthoDB" id="72386at2759"/>
<feature type="transmembrane region" description="Helical" evidence="1">
    <location>
        <begin position="12"/>
        <end position="34"/>
    </location>
</feature>
<keyword evidence="1" id="KW-0472">Membrane</keyword>
<dbReference type="EMBL" id="JAGDFM010000034">
    <property type="protein sequence ID" value="KAG7390276.1"/>
    <property type="molecule type" value="Genomic_DNA"/>
</dbReference>
<proteinExistence type="predicted"/>